<evidence type="ECO:0000313" key="3">
    <source>
        <dbReference type="Proteomes" id="UP001172155"/>
    </source>
</evidence>
<dbReference type="EMBL" id="JAUKUD010000005">
    <property type="protein sequence ID" value="KAK0744160.1"/>
    <property type="molecule type" value="Genomic_DNA"/>
</dbReference>
<feature type="region of interest" description="Disordered" evidence="1">
    <location>
        <begin position="269"/>
        <end position="288"/>
    </location>
</feature>
<feature type="region of interest" description="Disordered" evidence="1">
    <location>
        <begin position="380"/>
        <end position="437"/>
    </location>
</feature>
<reference evidence="2" key="1">
    <citation type="submission" date="2023-06" db="EMBL/GenBank/DDBJ databases">
        <title>Genome-scale phylogeny and comparative genomics of the fungal order Sordariales.</title>
        <authorList>
            <consortium name="Lawrence Berkeley National Laboratory"/>
            <person name="Hensen N."/>
            <person name="Bonometti L."/>
            <person name="Westerberg I."/>
            <person name="Brannstrom I.O."/>
            <person name="Guillou S."/>
            <person name="Cros-Aarteil S."/>
            <person name="Calhoun S."/>
            <person name="Haridas S."/>
            <person name="Kuo A."/>
            <person name="Mondo S."/>
            <person name="Pangilinan J."/>
            <person name="Riley R."/>
            <person name="LaButti K."/>
            <person name="Andreopoulos B."/>
            <person name="Lipzen A."/>
            <person name="Chen C."/>
            <person name="Yanf M."/>
            <person name="Daum C."/>
            <person name="Ng V."/>
            <person name="Clum A."/>
            <person name="Steindorff A."/>
            <person name="Ohm R."/>
            <person name="Martin F."/>
            <person name="Silar P."/>
            <person name="Natvig D."/>
            <person name="Lalanne C."/>
            <person name="Gautier V."/>
            <person name="Ament-velasquez S.L."/>
            <person name="Kruys A."/>
            <person name="Hutchinson M.I."/>
            <person name="Powell A.J."/>
            <person name="Barry K."/>
            <person name="Miller A.N."/>
            <person name="Grigoriev I.V."/>
            <person name="Debuchy R."/>
            <person name="Gladieux P."/>
            <person name="Thoren M.H."/>
            <person name="Johannesson H."/>
        </authorList>
    </citation>
    <scope>NUCLEOTIDE SEQUENCE</scope>
    <source>
        <strain evidence="2">SMH3187-1</strain>
    </source>
</reference>
<proteinExistence type="predicted"/>
<evidence type="ECO:0000313" key="2">
    <source>
        <dbReference type="EMBL" id="KAK0744160.1"/>
    </source>
</evidence>
<feature type="compositionally biased region" description="Polar residues" evidence="1">
    <location>
        <begin position="77"/>
        <end position="87"/>
    </location>
</feature>
<sequence length="437" mass="47602">MVAGPMLWTNANAVAQVAYQTPYTSSPYGPGLPSAAAPQVQLPGNYMMAGGMAPYQMNPGMPQQQPQQSMMPRMHPAQNQQNMSVATPQRPFNPAQGTPGGNPMTSQTPQFSTPQAQAPPQSQTPTNAHQPPSAAATPQTPTFPPTGQQQQTNGTSTISTPQSPVSDSRDKERFALLLDINQELLYESVTLFNSKTEVKKAQAAVEAGTLSPDGNLSEEEKILTQDYTQCMRRIQVNLTYLAALADRKSVHPPAPPAVLMPPPLNLGLKLRVSSDESPEKMPDPNADREERDRLMKHLYSKLQALFPGVDPKKEAPPAVSNPRPSNPQQQNPQQQNPNQQTQQQNPNQPMQQQNPNQPMQQQQHPNPQIHQNLVNHHMQLQMQQQHMQTQQMPVKAPPNGQMMGPGGHGSEHGSPAPGSHGQKTPQMANASAPPMHA</sequence>
<name>A0AA40ERH7_9PEZI</name>
<dbReference type="Proteomes" id="UP001172155">
    <property type="component" value="Unassembled WGS sequence"/>
</dbReference>
<feature type="compositionally biased region" description="Low complexity" evidence="1">
    <location>
        <begin position="321"/>
        <end position="365"/>
    </location>
</feature>
<feature type="compositionally biased region" description="Basic and acidic residues" evidence="1">
    <location>
        <begin position="272"/>
        <end position="288"/>
    </location>
</feature>
<accession>A0AA40ERH7</accession>
<gene>
    <name evidence="2" type="ORF">B0T18DRAFT_197941</name>
</gene>
<evidence type="ECO:0000256" key="1">
    <source>
        <dbReference type="SAM" id="MobiDB-lite"/>
    </source>
</evidence>
<feature type="compositionally biased region" description="Low complexity" evidence="1">
    <location>
        <begin position="380"/>
        <end position="392"/>
    </location>
</feature>
<feature type="region of interest" description="Disordered" evidence="1">
    <location>
        <begin position="57"/>
        <end position="169"/>
    </location>
</feature>
<organism evidence="2 3">
    <name type="scientific">Schizothecium vesticola</name>
    <dbReference type="NCBI Taxonomy" id="314040"/>
    <lineage>
        <taxon>Eukaryota</taxon>
        <taxon>Fungi</taxon>
        <taxon>Dikarya</taxon>
        <taxon>Ascomycota</taxon>
        <taxon>Pezizomycotina</taxon>
        <taxon>Sordariomycetes</taxon>
        <taxon>Sordariomycetidae</taxon>
        <taxon>Sordariales</taxon>
        <taxon>Schizotheciaceae</taxon>
        <taxon>Schizothecium</taxon>
    </lineage>
</organism>
<keyword evidence="3" id="KW-1185">Reference proteome</keyword>
<feature type="compositionally biased region" description="Low complexity" evidence="1">
    <location>
        <begin position="412"/>
        <end position="421"/>
    </location>
</feature>
<protein>
    <submittedName>
        <fullName evidence="2">Uncharacterized protein</fullName>
    </submittedName>
</protein>
<feature type="region of interest" description="Disordered" evidence="1">
    <location>
        <begin position="306"/>
        <end position="365"/>
    </location>
</feature>
<dbReference type="AlphaFoldDB" id="A0AA40ERH7"/>
<feature type="compositionally biased region" description="Low complexity" evidence="1">
    <location>
        <begin position="105"/>
        <end position="160"/>
    </location>
</feature>
<feature type="compositionally biased region" description="Low complexity" evidence="1">
    <location>
        <begin position="57"/>
        <end position="76"/>
    </location>
</feature>
<comment type="caution">
    <text evidence="2">The sequence shown here is derived from an EMBL/GenBank/DDBJ whole genome shotgun (WGS) entry which is preliminary data.</text>
</comment>